<feature type="compositionally biased region" description="Acidic residues" evidence="1">
    <location>
        <begin position="117"/>
        <end position="137"/>
    </location>
</feature>
<evidence type="ECO:0000313" key="2">
    <source>
        <dbReference type="EMBL" id="CAH1989007.1"/>
    </source>
</evidence>
<proteinExistence type="predicted"/>
<accession>A0A9P0PLR2</accession>
<organism evidence="2 3">
    <name type="scientific">Acanthoscelides obtectus</name>
    <name type="common">Bean weevil</name>
    <name type="synonym">Bruchus obtectus</name>
    <dbReference type="NCBI Taxonomy" id="200917"/>
    <lineage>
        <taxon>Eukaryota</taxon>
        <taxon>Metazoa</taxon>
        <taxon>Ecdysozoa</taxon>
        <taxon>Arthropoda</taxon>
        <taxon>Hexapoda</taxon>
        <taxon>Insecta</taxon>
        <taxon>Pterygota</taxon>
        <taxon>Neoptera</taxon>
        <taxon>Endopterygota</taxon>
        <taxon>Coleoptera</taxon>
        <taxon>Polyphaga</taxon>
        <taxon>Cucujiformia</taxon>
        <taxon>Chrysomeloidea</taxon>
        <taxon>Chrysomelidae</taxon>
        <taxon>Bruchinae</taxon>
        <taxon>Bruchini</taxon>
        <taxon>Acanthoscelides</taxon>
    </lineage>
</organism>
<dbReference type="Proteomes" id="UP001152888">
    <property type="component" value="Unassembled WGS sequence"/>
</dbReference>
<feature type="compositionally biased region" description="Polar residues" evidence="1">
    <location>
        <begin position="87"/>
        <end position="103"/>
    </location>
</feature>
<dbReference type="EMBL" id="CAKOFQ010007054">
    <property type="protein sequence ID" value="CAH1989007.1"/>
    <property type="molecule type" value="Genomic_DNA"/>
</dbReference>
<reference evidence="2" key="1">
    <citation type="submission" date="2022-03" db="EMBL/GenBank/DDBJ databases">
        <authorList>
            <person name="Sayadi A."/>
        </authorList>
    </citation>
    <scope>NUCLEOTIDE SEQUENCE</scope>
</reference>
<sequence length="146" mass="15973">MTSKTKWTFQELQKATQEELLQIVADCEAISDAQAINSDLEGESDADDNLPLTKQFIPKSKPTTRAKSGIIVSRNDSVKDPDYEYSGSDSGSEMTNACNSGMNECQGALDISTKDVENDEDEPEETGADGDDIDSLDENWKPTKDL</sequence>
<evidence type="ECO:0000313" key="3">
    <source>
        <dbReference type="Proteomes" id="UP001152888"/>
    </source>
</evidence>
<evidence type="ECO:0000256" key="1">
    <source>
        <dbReference type="SAM" id="MobiDB-lite"/>
    </source>
</evidence>
<dbReference type="AlphaFoldDB" id="A0A9P0PLR2"/>
<comment type="caution">
    <text evidence="2">The sequence shown here is derived from an EMBL/GenBank/DDBJ whole genome shotgun (WGS) entry which is preliminary data.</text>
</comment>
<name>A0A9P0PLR2_ACAOB</name>
<protein>
    <submittedName>
        <fullName evidence="2">Uncharacterized protein</fullName>
    </submittedName>
</protein>
<keyword evidence="3" id="KW-1185">Reference proteome</keyword>
<feature type="region of interest" description="Disordered" evidence="1">
    <location>
        <begin position="38"/>
        <end position="146"/>
    </location>
</feature>
<gene>
    <name evidence="2" type="ORF">ACAOBT_LOCUS18795</name>
</gene>